<gene>
    <name evidence="9" type="ORF">I7V36_12265</name>
</gene>
<dbReference type="NCBIfam" id="TIGR00678">
    <property type="entry name" value="holB"/>
    <property type="match status" value="1"/>
</dbReference>
<evidence type="ECO:0000256" key="6">
    <source>
        <dbReference type="ARBA" id="ARBA00022932"/>
    </source>
</evidence>
<evidence type="ECO:0000259" key="8">
    <source>
        <dbReference type="Pfam" id="PF09115"/>
    </source>
</evidence>
<dbReference type="AlphaFoldDB" id="A0ABD4L2C2"/>
<dbReference type="InterPro" id="IPR004622">
    <property type="entry name" value="DNA_pol_HolB"/>
</dbReference>
<evidence type="ECO:0000313" key="9">
    <source>
        <dbReference type="EMBL" id="MBH8580870.1"/>
    </source>
</evidence>
<comment type="caution">
    <text evidence="9">The sequence shown here is derived from an EMBL/GenBank/DDBJ whole genome shotgun (WGS) entry which is preliminary data.</text>
</comment>
<dbReference type="Pfam" id="PF09115">
    <property type="entry name" value="DNApol3-delta_C"/>
    <property type="match status" value="1"/>
</dbReference>
<name>A0ABD4L2C2_9GAMM</name>
<dbReference type="PANTHER" id="PTHR11669">
    <property type="entry name" value="REPLICATION FACTOR C / DNA POLYMERASE III GAMMA-TAU SUBUNIT"/>
    <property type="match status" value="1"/>
</dbReference>
<dbReference type="SUPFAM" id="SSF52540">
    <property type="entry name" value="P-loop containing nucleoside triphosphate hydrolases"/>
    <property type="match status" value="1"/>
</dbReference>
<evidence type="ECO:0000256" key="2">
    <source>
        <dbReference type="ARBA" id="ARBA00014363"/>
    </source>
</evidence>
<evidence type="ECO:0000313" key="10">
    <source>
        <dbReference type="Proteomes" id="UP000651738"/>
    </source>
</evidence>
<sequence>MALMPRPLPWQHELWRGLVARQDAGRLPHALLLAGVPGVGGEALAEALVARSLCQSPGEVACGECHGCAMLASGYHPDLLRVSPAEKSRLIRIDAIREVNAFVTQTAQQGGYRVIVLAPAEAMNLAAANALLKSLEEPGGRTLFILLAEVPSRILPTIRSRCQQLALGLPAPAPAREWLGRELGDPEQADFWLRVAGGAPLLARSLAAPEARALRQDLHEAFDALVRGAEPVAEASRLGGHPLEQLLWYGIDWLEDLIRFGLSGDERRLRNPDLLALYRQAVKNARVQDWFRLLDYAREQRRLVASGGNPNPQLALEAWLIRWSALLRS</sequence>
<keyword evidence="5" id="KW-0235">DNA replication</keyword>
<dbReference type="Proteomes" id="UP000651738">
    <property type="component" value="Unassembled WGS sequence"/>
</dbReference>
<reference evidence="9 10" key="1">
    <citation type="submission" date="2020-12" db="EMBL/GenBank/DDBJ databases">
        <title>Draft genome sequence of Halomonas pacifica strain CARE-V15.</title>
        <authorList>
            <person name="Vignesh N."/>
            <person name="Thabitha A."/>
            <person name="Saravanan R."/>
            <person name="Manigandan V."/>
        </authorList>
    </citation>
    <scope>NUCLEOTIDE SEQUENCE [LARGE SCALE GENOMIC DNA]</scope>
    <source>
        <strain evidence="9 10">CARE-V15</strain>
    </source>
</reference>
<dbReference type="NCBIfam" id="NF004310">
    <property type="entry name" value="PRK05707.1"/>
    <property type="match status" value="1"/>
</dbReference>
<dbReference type="EC" id="2.7.7.7" evidence="1"/>
<proteinExistence type="predicted"/>
<dbReference type="InterPro" id="IPR050238">
    <property type="entry name" value="DNA_Rep/Repair_Clamp_Loader"/>
</dbReference>
<comment type="catalytic activity">
    <reaction evidence="7">
        <text>DNA(n) + a 2'-deoxyribonucleoside 5'-triphosphate = DNA(n+1) + diphosphate</text>
        <dbReference type="Rhea" id="RHEA:22508"/>
        <dbReference type="Rhea" id="RHEA-COMP:17339"/>
        <dbReference type="Rhea" id="RHEA-COMP:17340"/>
        <dbReference type="ChEBI" id="CHEBI:33019"/>
        <dbReference type="ChEBI" id="CHEBI:61560"/>
        <dbReference type="ChEBI" id="CHEBI:173112"/>
        <dbReference type="EC" id="2.7.7.7"/>
    </reaction>
</comment>
<dbReference type="InterPro" id="IPR027417">
    <property type="entry name" value="P-loop_NTPase"/>
</dbReference>
<feature type="domain" description="DNA polymerase III delta subunit C-terminal" evidence="8">
    <location>
        <begin position="215"/>
        <end position="324"/>
    </location>
</feature>
<evidence type="ECO:0000256" key="5">
    <source>
        <dbReference type="ARBA" id="ARBA00022705"/>
    </source>
</evidence>
<dbReference type="PANTHER" id="PTHR11669:SF8">
    <property type="entry name" value="DNA POLYMERASE III SUBUNIT DELTA"/>
    <property type="match status" value="1"/>
</dbReference>
<keyword evidence="4 9" id="KW-0548">Nucleotidyltransferase</keyword>
<dbReference type="EMBL" id="JAEDAF010000011">
    <property type="protein sequence ID" value="MBH8580870.1"/>
    <property type="molecule type" value="Genomic_DNA"/>
</dbReference>
<organism evidence="9 10">
    <name type="scientific">Bisbaumannia pacifica</name>
    <dbReference type="NCBI Taxonomy" id="77098"/>
    <lineage>
        <taxon>Bacteria</taxon>
        <taxon>Pseudomonadati</taxon>
        <taxon>Pseudomonadota</taxon>
        <taxon>Gammaproteobacteria</taxon>
        <taxon>Oceanospirillales</taxon>
        <taxon>Halomonadaceae</taxon>
        <taxon>Bisbaumannia</taxon>
    </lineage>
</organism>
<keyword evidence="6" id="KW-0239">DNA-directed DNA polymerase</keyword>
<evidence type="ECO:0000256" key="1">
    <source>
        <dbReference type="ARBA" id="ARBA00012417"/>
    </source>
</evidence>
<accession>A0ABD4L2C2</accession>
<dbReference type="Gene3D" id="3.40.50.300">
    <property type="entry name" value="P-loop containing nucleotide triphosphate hydrolases"/>
    <property type="match status" value="1"/>
</dbReference>
<protein>
    <recommendedName>
        <fullName evidence="2">DNA polymerase III subunit delta'</fullName>
        <ecNumber evidence="1">2.7.7.7</ecNumber>
    </recommendedName>
</protein>
<dbReference type="InterPro" id="IPR015199">
    <property type="entry name" value="DNA_pol_III_delta_C"/>
</dbReference>
<dbReference type="Pfam" id="PF13177">
    <property type="entry name" value="DNA_pol3_delta2"/>
    <property type="match status" value="1"/>
</dbReference>
<evidence type="ECO:0000256" key="3">
    <source>
        <dbReference type="ARBA" id="ARBA00022679"/>
    </source>
</evidence>
<dbReference type="GO" id="GO:0006260">
    <property type="term" value="P:DNA replication"/>
    <property type="evidence" value="ECO:0007669"/>
    <property type="project" value="UniProtKB-KW"/>
</dbReference>
<dbReference type="Gene3D" id="1.20.272.10">
    <property type="match status" value="1"/>
</dbReference>
<evidence type="ECO:0000256" key="7">
    <source>
        <dbReference type="ARBA" id="ARBA00049244"/>
    </source>
</evidence>
<evidence type="ECO:0000256" key="4">
    <source>
        <dbReference type="ARBA" id="ARBA00022695"/>
    </source>
</evidence>
<keyword evidence="3 9" id="KW-0808">Transferase</keyword>
<dbReference type="GO" id="GO:0003887">
    <property type="term" value="F:DNA-directed DNA polymerase activity"/>
    <property type="evidence" value="ECO:0007669"/>
    <property type="project" value="UniProtKB-KW"/>
</dbReference>